<sequence length="253" mass="28451">MQPKPGVMVRFYGALNDFLPPERRGQESTHALQGTPSVKDLIESLGPPHPEVDVVLVDGEAVDFAHRVQPGSRVAVYPPFHSLDVEPVKRVGPPPQEVPRFILDVGLGRLVGFLRMLGFDSLWRNDYADDALARLSHDEDRILLTRDIGVLKRGEVVRGYFPRSTAPEHQLVEVVRRFGLTSRMRPFSRCIACNGPLSAAELHEVQGRIPERVAERHSRFQQCAACGRVFWAGTHQQRMQALIDKLRELENAV</sequence>
<gene>
    <name evidence="3" type="ORF">JY651_38195</name>
</gene>
<evidence type="ECO:0000313" key="3">
    <source>
        <dbReference type="EMBL" id="QSQ20994.1"/>
    </source>
</evidence>
<evidence type="ECO:0000313" key="4">
    <source>
        <dbReference type="Proteomes" id="UP000662747"/>
    </source>
</evidence>
<feature type="domain" description="Mut7-C RNAse" evidence="1">
    <location>
        <begin position="99"/>
        <end position="242"/>
    </location>
</feature>
<dbReference type="InterPro" id="IPR016155">
    <property type="entry name" value="Mopterin_synth/thiamin_S_b"/>
</dbReference>
<accession>A0ABX7NRM4</accession>
<dbReference type="PANTHER" id="PTHR39081">
    <property type="entry name" value="MUT7-C DOMAIN-CONTAINING PROTEIN"/>
    <property type="match status" value="1"/>
</dbReference>
<dbReference type="SUPFAM" id="SSF54285">
    <property type="entry name" value="MoaD/ThiS"/>
    <property type="match status" value="1"/>
</dbReference>
<dbReference type="Proteomes" id="UP000662747">
    <property type="component" value="Chromosome"/>
</dbReference>
<organism evidence="3 4">
    <name type="scientific">Pyxidicoccus parkwayensis</name>
    <dbReference type="NCBI Taxonomy" id="2813578"/>
    <lineage>
        <taxon>Bacteria</taxon>
        <taxon>Pseudomonadati</taxon>
        <taxon>Myxococcota</taxon>
        <taxon>Myxococcia</taxon>
        <taxon>Myxococcales</taxon>
        <taxon>Cystobacterineae</taxon>
        <taxon>Myxococcaceae</taxon>
        <taxon>Pyxidicoccus</taxon>
    </lineage>
</organism>
<dbReference type="EMBL" id="CP071090">
    <property type="protein sequence ID" value="QSQ20994.1"/>
    <property type="molecule type" value="Genomic_DNA"/>
</dbReference>
<feature type="domain" description="Ubiquitin Mut7-C" evidence="2">
    <location>
        <begin position="6"/>
        <end position="84"/>
    </location>
</feature>
<name>A0ABX7NRM4_9BACT</name>
<proteinExistence type="predicted"/>
<protein>
    <submittedName>
        <fullName evidence="3">Mut7-C ubiquitin/RNAse domain-containing protein</fullName>
    </submittedName>
</protein>
<dbReference type="PANTHER" id="PTHR39081:SF1">
    <property type="entry name" value="MUT7-C RNASE DOMAIN-CONTAINING PROTEIN"/>
    <property type="match status" value="1"/>
</dbReference>
<dbReference type="RefSeq" id="WP_206722573.1">
    <property type="nucleotide sequence ID" value="NZ_CP071090.1"/>
</dbReference>
<dbReference type="Gene3D" id="3.10.20.30">
    <property type="match status" value="1"/>
</dbReference>
<evidence type="ECO:0000259" key="1">
    <source>
        <dbReference type="Pfam" id="PF01927"/>
    </source>
</evidence>
<dbReference type="Pfam" id="PF01927">
    <property type="entry name" value="Mut7-C"/>
    <property type="match status" value="1"/>
</dbReference>
<reference evidence="3 4" key="1">
    <citation type="submission" date="2021-02" db="EMBL/GenBank/DDBJ databases">
        <title>De Novo genome assembly of isolated myxobacteria.</title>
        <authorList>
            <person name="Stevens D.C."/>
        </authorList>
    </citation>
    <scope>NUCLEOTIDE SEQUENCE [LARGE SCALE GENOMIC DNA]</scope>
    <source>
        <strain evidence="4">SCPEA02</strain>
    </source>
</reference>
<dbReference type="InterPro" id="IPR012675">
    <property type="entry name" value="Beta-grasp_dom_sf"/>
</dbReference>
<keyword evidence="4" id="KW-1185">Reference proteome</keyword>
<dbReference type="InterPro" id="IPR027798">
    <property type="entry name" value="Ub_Mut7C"/>
</dbReference>
<dbReference type="Pfam" id="PF14451">
    <property type="entry name" value="Ub-Mut7C"/>
    <property type="match status" value="1"/>
</dbReference>
<evidence type="ECO:0000259" key="2">
    <source>
        <dbReference type="Pfam" id="PF14451"/>
    </source>
</evidence>
<dbReference type="InterPro" id="IPR002782">
    <property type="entry name" value="Mut7-C_RNAse_dom"/>
</dbReference>